<feature type="binding site" description="axial binding residue" evidence="7">
    <location>
        <position position="467"/>
    </location>
    <ligand>
        <name>heme</name>
        <dbReference type="ChEBI" id="CHEBI:30413"/>
    </ligand>
    <ligandPart>
        <name>Fe</name>
        <dbReference type="ChEBI" id="CHEBI:18248"/>
    </ligandPart>
</feature>
<dbReference type="AlphaFoldDB" id="A0AAD9Z7X1"/>
<reference evidence="9" key="1">
    <citation type="submission" date="2022-11" db="EMBL/GenBank/DDBJ databases">
        <title>Chromosomal genome sequence assembly and mating type (MAT) locus characterization of the leprose asexual lichenized fungus Lepraria neglecta (Nyl.) Erichsen.</title>
        <authorList>
            <person name="Allen J.L."/>
            <person name="Pfeffer B."/>
        </authorList>
    </citation>
    <scope>NUCLEOTIDE SEQUENCE</scope>
    <source>
        <strain evidence="9">Allen 5258</strain>
    </source>
</reference>
<dbReference type="Proteomes" id="UP001276659">
    <property type="component" value="Unassembled WGS sequence"/>
</dbReference>
<keyword evidence="7" id="KW-0349">Heme</keyword>
<dbReference type="Pfam" id="PF00067">
    <property type="entry name" value="p450"/>
    <property type="match status" value="2"/>
</dbReference>
<comment type="cofactor">
    <cofactor evidence="1 7">
        <name>heme</name>
        <dbReference type="ChEBI" id="CHEBI:30413"/>
    </cofactor>
</comment>
<keyword evidence="3 7" id="KW-0479">Metal-binding</keyword>
<keyword evidence="8" id="KW-1133">Transmembrane helix</keyword>
<dbReference type="PRINTS" id="PR00463">
    <property type="entry name" value="EP450I"/>
</dbReference>
<evidence type="ECO:0000256" key="2">
    <source>
        <dbReference type="ARBA" id="ARBA00010617"/>
    </source>
</evidence>
<evidence type="ECO:0000256" key="1">
    <source>
        <dbReference type="ARBA" id="ARBA00001971"/>
    </source>
</evidence>
<accession>A0AAD9Z7X1</accession>
<dbReference type="InterPro" id="IPR001128">
    <property type="entry name" value="Cyt_P450"/>
</dbReference>
<proteinExistence type="inferred from homology"/>
<feature type="transmembrane region" description="Helical" evidence="8">
    <location>
        <begin position="12"/>
        <end position="31"/>
    </location>
</feature>
<dbReference type="InterPro" id="IPR002401">
    <property type="entry name" value="Cyt_P450_E_grp-I"/>
</dbReference>
<evidence type="ECO:0000256" key="5">
    <source>
        <dbReference type="ARBA" id="ARBA00023004"/>
    </source>
</evidence>
<dbReference type="GO" id="GO:0005506">
    <property type="term" value="F:iron ion binding"/>
    <property type="evidence" value="ECO:0007669"/>
    <property type="project" value="InterPro"/>
</dbReference>
<protein>
    <recommendedName>
        <fullName evidence="11">Cytochrome P450</fullName>
    </recommendedName>
</protein>
<comment type="caution">
    <text evidence="9">The sequence shown here is derived from an EMBL/GenBank/DDBJ whole genome shotgun (WGS) entry which is preliminary data.</text>
</comment>
<evidence type="ECO:0000313" key="10">
    <source>
        <dbReference type="Proteomes" id="UP001276659"/>
    </source>
</evidence>
<dbReference type="PANTHER" id="PTHR24305:SF157">
    <property type="entry name" value="N-ACETYLTRYPTOPHAN 6-HYDROXYLASE IVOC-RELATED"/>
    <property type="match status" value="1"/>
</dbReference>
<evidence type="ECO:0000256" key="8">
    <source>
        <dbReference type="SAM" id="Phobius"/>
    </source>
</evidence>
<dbReference type="GO" id="GO:0020037">
    <property type="term" value="F:heme binding"/>
    <property type="evidence" value="ECO:0007669"/>
    <property type="project" value="InterPro"/>
</dbReference>
<keyword evidence="4" id="KW-0560">Oxidoreductase</keyword>
<evidence type="ECO:0000256" key="6">
    <source>
        <dbReference type="ARBA" id="ARBA00023033"/>
    </source>
</evidence>
<gene>
    <name evidence="9" type="ORF">OEA41_006524</name>
</gene>
<evidence type="ECO:0000256" key="4">
    <source>
        <dbReference type="ARBA" id="ARBA00023002"/>
    </source>
</evidence>
<sequence length="525" mass="59989">METMDKTTLIELLPGAFVLYVIGLYVYRMYFDRLSHIPGPKLAAASLWYEFYYDVVLKGRYTYKIRELHEEYGPIVRISPYEIHINDPEYIDTVFPGSSPRTMKYQWSQKMFGLRSSLLATESHELHRIRRGALAHYFSVQSLRRLEPGVQSQVDKLVSRLQGLKGSGTAINLLDVFACLTGDIIGQYAFARPYGFLEDPDFSPYWHALMIEISMNGHVLKQFGWMLPMTQAMPEWMVKIMAPQMLTLIGFQAGFRKQVIKVKEHIARGEKPSGQTTIFYDVLTNPQVRPQEKETDHLQDEAQTIIGAGTVTTGHILAITAFYIIDNPSIREKLENELSSLMQETDGKPKWAQLEQLPYLSAVIQEGLRIGYGVSHRLQRLFPDTVLEYNGYAIPTMTPVSMTSVLIHDNVFIPSLCTRTHTTIPRANQNPQPSLFPDPRTFNPDRFLKQPGLKKYIFSFAKGSRQCAGLNLAYAEFYLALAALFAPGRFKWELYETDITDVETKHDFLNTSPRLDSKGIRVFVN</sequence>
<evidence type="ECO:0000313" key="9">
    <source>
        <dbReference type="EMBL" id="KAK3173195.1"/>
    </source>
</evidence>
<dbReference type="PANTHER" id="PTHR24305">
    <property type="entry name" value="CYTOCHROME P450"/>
    <property type="match status" value="1"/>
</dbReference>
<organism evidence="9 10">
    <name type="scientific">Lepraria neglecta</name>
    <dbReference type="NCBI Taxonomy" id="209136"/>
    <lineage>
        <taxon>Eukaryota</taxon>
        <taxon>Fungi</taxon>
        <taxon>Dikarya</taxon>
        <taxon>Ascomycota</taxon>
        <taxon>Pezizomycotina</taxon>
        <taxon>Lecanoromycetes</taxon>
        <taxon>OSLEUM clade</taxon>
        <taxon>Lecanoromycetidae</taxon>
        <taxon>Lecanorales</taxon>
        <taxon>Lecanorineae</taxon>
        <taxon>Stereocaulaceae</taxon>
        <taxon>Lepraria</taxon>
    </lineage>
</organism>
<evidence type="ECO:0000256" key="7">
    <source>
        <dbReference type="PIRSR" id="PIRSR602401-1"/>
    </source>
</evidence>
<comment type="similarity">
    <text evidence="2">Belongs to the cytochrome P450 family.</text>
</comment>
<dbReference type="InterPro" id="IPR036396">
    <property type="entry name" value="Cyt_P450_sf"/>
</dbReference>
<keyword evidence="8" id="KW-0472">Membrane</keyword>
<keyword evidence="10" id="KW-1185">Reference proteome</keyword>
<dbReference type="EMBL" id="JASNWA010000007">
    <property type="protein sequence ID" value="KAK3173195.1"/>
    <property type="molecule type" value="Genomic_DNA"/>
</dbReference>
<evidence type="ECO:0008006" key="11">
    <source>
        <dbReference type="Google" id="ProtNLM"/>
    </source>
</evidence>
<dbReference type="InterPro" id="IPR050121">
    <property type="entry name" value="Cytochrome_P450_monoxygenase"/>
</dbReference>
<keyword evidence="8" id="KW-0812">Transmembrane</keyword>
<name>A0AAD9Z7X1_9LECA</name>
<evidence type="ECO:0000256" key="3">
    <source>
        <dbReference type="ARBA" id="ARBA00022723"/>
    </source>
</evidence>
<dbReference type="CDD" id="cd11062">
    <property type="entry name" value="CYP58-like"/>
    <property type="match status" value="1"/>
</dbReference>
<dbReference type="GO" id="GO:0004497">
    <property type="term" value="F:monooxygenase activity"/>
    <property type="evidence" value="ECO:0007669"/>
    <property type="project" value="UniProtKB-KW"/>
</dbReference>
<dbReference type="SUPFAM" id="SSF48264">
    <property type="entry name" value="Cytochrome P450"/>
    <property type="match status" value="1"/>
</dbReference>
<keyword evidence="6" id="KW-0503">Monooxygenase</keyword>
<keyword evidence="5 7" id="KW-0408">Iron</keyword>
<dbReference type="GO" id="GO:0016705">
    <property type="term" value="F:oxidoreductase activity, acting on paired donors, with incorporation or reduction of molecular oxygen"/>
    <property type="evidence" value="ECO:0007669"/>
    <property type="project" value="InterPro"/>
</dbReference>
<dbReference type="Gene3D" id="1.10.630.10">
    <property type="entry name" value="Cytochrome P450"/>
    <property type="match status" value="1"/>
</dbReference>